<evidence type="ECO:0000313" key="1">
    <source>
        <dbReference type="EMBL" id="MCL1137721.1"/>
    </source>
</evidence>
<dbReference type="Proteomes" id="UP001139293">
    <property type="component" value="Unassembled WGS sequence"/>
</dbReference>
<accession>A0A9X1ZKR5</accession>
<organism evidence="1 2">
    <name type="scientific">Shewanella pneumatophori</name>
    <dbReference type="NCBI Taxonomy" id="314092"/>
    <lineage>
        <taxon>Bacteria</taxon>
        <taxon>Pseudomonadati</taxon>
        <taxon>Pseudomonadota</taxon>
        <taxon>Gammaproteobacteria</taxon>
        <taxon>Alteromonadales</taxon>
        <taxon>Shewanellaceae</taxon>
        <taxon>Shewanella</taxon>
    </lineage>
</organism>
<reference evidence="1" key="1">
    <citation type="submission" date="2022-01" db="EMBL/GenBank/DDBJ databases">
        <title>Whole genome-based taxonomy of the Shewanellaceae.</title>
        <authorList>
            <person name="Martin-Rodriguez A.J."/>
        </authorList>
    </citation>
    <scope>NUCLEOTIDE SEQUENCE</scope>
    <source>
        <strain evidence="1">KCTC 23973</strain>
    </source>
</reference>
<keyword evidence="2" id="KW-1185">Reference proteome</keyword>
<dbReference type="EMBL" id="JAKILB010000002">
    <property type="protein sequence ID" value="MCL1137721.1"/>
    <property type="molecule type" value="Genomic_DNA"/>
</dbReference>
<protein>
    <submittedName>
        <fullName evidence="1">Uncharacterized protein</fullName>
    </submittedName>
</protein>
<dbReference type="AlphaFoldDB" id="A0A9X1ZKR5"/>
<dbReference type="RefSeq" id="WP_248948847.1">
    <property type="nucleotide sequence ID" value="NZ_JAKILB010000002.1"/>
</dbReference>
<evidence type="ECO:0000313" key="2">
    <source>
        <dbReference type="Proteomes" id="UP001139293"/>
    </source>
</evidence>
<gene>
    <name evidence="1" type="ORF">L2740_04065</name>
</gene>
<name>A0A9X1ZKR5_9GAMM</name>
<proteinExistence type="predicted"/>
<comment type="caution">
    <text evidence="1">The sequence shown here is derived from an EMBL/GenBank/DDBJ whole genome shotgun (WGS) entry which is preliminary data.</text>
</comment>
<sequence>MQSTAIKKLQGTRTFVPKMSNFETSSRYEGLYFKKEKLGKSIDDLKAKYAR</sequence>